<keyword evidence="5 8" id="KW-0103">Bromodomain</keyword>
<sequence>MESASKRKAANASAAETDNRAPKRQKVPGDTTAGAETFETTKTMGLRFLDSVRAAKDKNGRPIATHFLTLPDKNVIPEYYDVIKLPISIETIEVCSILPTSCSSHSSLGI</sequence>
<accession>A0A6G1JYK9</accession>
<name>A0A6G1JYK9_9PLEO</name>
<keyword evidence="12" id="KW-1185">Reference proteome</keyword>
<keyword evidence="7" id="KW-0539">Nucleus</keyword>
<feature type="region of interest" description="Disordered" evidence="9">
    <location>
        <begin position="1"/>
        <end position="37"/>
    </location>
</feature>
<dbReference type="Proteomes" id="UP000799428">
    <property type="component" value="Unassembled WGS sequence"/>
</dbReference>
<dbReference type="GO" id="GO:0003682">
    <property type="term" value="F:chromatin binding"/>
    <property type="evidence" value="ECO:0007669"/>
    <property type="project" value="TreeGrafter"/>
</dbReference>
<evidence type="ECO:0000256" key="2">
    <source>
        <dbReference type="ARBA" id="ARBA00022737"/>
    </source>
</evidence>
<dbReference type="SUPFAM" id="SSF47370">
    <property type="entry name" value="Bromodomain"/>
    <property type="match status" value="1"/>
</dbReference>
<dbReference type="OrthoDB" id="6017at2759"/>
<dbReference type="EMBL" id="MU005779">
    <property type="protein sequence ID" value="KAF2705345.1"/>
    <property type="molecule type" value="Genomic_DNA"/>
</dbReference>
<evidence type="ECO:0000256" key="4">
    <source>
        <dbReference type="ARBA" id="ARBA00023015"/>
    </source>
</evidence>
<dbReference type="InterPro" id="IPR036427">
    <property type="entry name" value="Bromodomain-like_sf"/>
</dbReference>
<dbReference type="PANTHER" id="PTHR16062">
    <property type="entry name" value="SWI/SNF-RELATED"/>
    <property type="match status" value="1"/>
</dbReference>
<evidence type="ECO:0000313" key="11">
    <source>
        <dbReference type="EMBL" id="KAF2705345.1"/>
    </source>
</evidence>
<keyword evidence="3" id="KW-0156">Chromatin regulator</keyword>
<evidence type="ECO:0000256" key="7">
    <source>
        <dbReference type="ARBA" id="ARBA00023242"/>
    </source>
</evidence>
<comment type="subcellular location">
    <subcellularLocation>
        <location evidence="1">Nucleus</location>
    </subcellularLocation>
</comment>
<organism evidence="11 12">
    <name type="scientific">Pleomassaria siparia CBS 279.74</name>
    <dbReference type="NCBI Taxonomy" id="1314801"/>
    <lineage>
        <taxon>Eukaryota</taxon>
        <taxon>Fungi</taxon>
        <taxon>Dikarya</taxon>
        <taxon>Ascomycota</taxon>
        <taxon>Pezizomycotina</taxon>
        <taxon>Dothideomycetes</taxon>
        <taxon>Pleosporomycetidae</taxon>
        <taxon>Pleosporales</taxon>
        <taxon>Pleomassariaceae</taxon>
        <taxon>Pleomassaria</taxon>
    </lineage>
</organism>
<evidence type="ECO:0000256" key="6">
    <source>
        <dbReference type="ARBA" id="ARBA00023163"/>
    </source>
</evidence>
<gene>
    <name evidence="11" type="ORF">K504DRAFT_100134</name>
</gene>
<feature type="domain" description="Bromo" evidence="10">
    <location>
        <begin position="59"/>
        <end position="93"/>
    </location>
</feature>
<dbReference type="InterPro" id="IPR037382">
    <property type="entry name" value="Rsc/polybromo"/>
</dbReference>
<evidence type="ECO:0000256" key="5">
    <source>
        <dbReference type="ARBA" id="ARBA00023117"/>
    </source>
</evidence>
<protein>
    <recommendedName>
        <fullName evidence="10">Bromo domain-containing protein</fullName>
    </recommendedName>
</protein>
<evidence type="ECO:0000259" key="10">
    <source>
        <dbReference type="PROSITE" id="PS50014"/>
    </source>
</evidence>
<evidence type="ECO:0000256" key="1">
    <source>
        <dbReference type="ARBA" id="ARBA00004123"/>
    </source>
</evidence>
<proteinExistence type="predicted"/>
<dbReference type="GO" id="GO:0006368">
    <property type="term" value="P:transcription elongation by RNA polymerase II"/>
    <property type="evidence" value="ECO:0007669"/>
    <property type="project" value="TreeGrafter"/>
</dbReference>
<dbReference type="Gene3D" id="1.20.920.10">
    <property type="entry name" value="Bromodomain-like"/>
    <property type="match status" value="1"/>
</dbReference>
<dbReference type="GO" id="GO:0016586">
    <property type="term" value="C:RSC-type complex"/>
    <property type="evidence" value="ECO:0007669"/>
    <property type="project" value="InterPro"/>
</dbReference>
<evidence type="ECO:0000313" key="12">
    <source>
        <dbReference type="Proteomes" id="UP000799428"/>
    </source>
</evidence>
<keyword evidence="2" id="KW-0677">Repeat</keyword>
<evidence type="ECO:0000256" key="9">
    <source>
        <dbReference type="SAM" id="MobiDB-lite"/>
    </source>
</evidence>
<dbReference type="PROSITE" id="PS50014">
    <property type="entry name" value="BROMODOMAIN_2"/>
    <property type="match status" value="1"/>
</dbReference>
<keyword evidence="6" id="KW-0804">Transcription</keyword>
<keyword evidence="4" id="KW-0805">Transcription regulation</keyword>
<evidence type="ECO:0000256" key="8">
    <source>
        <dbReference type="PROSITE-ProRule" id="PRU00035"/>
    </source>
</evidence>
<dbReference type="PANTHER" id="PTHR16062:SF19">
    <property type="entry name" value="PROTEIN POLYBROMO-1"/>
    <property type="match status" value="1"/>
</dbReference>
<dbReference type="AlphaFoldDB" id="A0A6G1JYK9"/>
<dbReference type="GO" id="GO:0006338">
    <property type="term" value="P:chromatin remodeling"/>
    <property type="evidence" value="ECO:0007669"/>
    <property type="project" value="InterPro"/>
</dbReference>
<evidence type="ECO:0000256" key="3">
    <source>
        <dbReference type="ARBA" id="ARBA00022853"/>
    </source>
</evidence>
<dbReference type="Pfam" id="PF00439">
    <property type="entry name" value="Bromodomain"/>
    <property type="match status" value="1"/>
</dbReference>
<dbReference type="InterPro" id="IPR001487">
    <property type="entry name" value="Bromodomain"/>
</dbReference>
<reference evidence="11" key="1">
    <citation type="journal article" date="2020" name="Stud. Mycol.">
        <title>101 Dothideomycetes genomes: a test case for predicting lifestyles and emergence of pathogens.</title>
        <authorList>
            <person name="Haridas S."/>
            <person name="Albert R."/>
            <person name="Binder M."/>
            <person name="Bloem J."/>
            <person name="Labutti K."/>
            <person name="Salamov A."/>
            <person name="Andreopoulos B."/>
            <person name="Baker S."/>
            <person name="Barry K."/>
            <person name="Bills G."/>
            <person name="Bluhm B."/>
            <person name="Cannon C."/>
            <person name="Castanera R."/>
            <person name="Culley D."/>
            <person name="Daum C."/>
            <person name="Ezra D."/>
            <person name="Gonzalez J."/>
            <person name="Henrissat B."/>
            <person name="Kuo A."/>
            <person name="Liang C."/>
            <person name="Lipzen A."/>
            <person name="Lutzoni F."/>
            <person name="Magnuson J."/>
            <person name="Mondo S."/>
            <person name="Nolan M."/>
            <person name="Ohm R."/>
            <person name="Pangilinan J."/>
            <person name="Park H.-J."/>
            <person name="Ramirez L."/>
            <person name="Alfaro M."/>
            <person name="Sun H."/>
            <person name="Tritt A."/>
            <person name="Yoshinaga Y."/>
            <person name="Zwiers L.-H."/>
            <person name="Turgeon B."/>
            <person name="Goodwin S."/>
            <person name="Spatafora J."/>
            <person name="Crous P."/>
            <person name="Grigoriev I."/>
        </authorList>
    </citation>
    <scope>NUCLEOTIDE SEQUENCE</scope>
    <source>
        <strain evidence="11">CBS 279.74</strain>
    </source>
</reference>